<evidence type="ECO:0000259" key="11">
    <source>
        <dbReference type="SMART" id="SM01287"/>
    </source>
</evidence>
<dbReference type="GO" id="GO:0003677">
    <property type="term" value="F:DNA binding"/>
    <property type="evidence" value="ECO:0007669"/>
    <property type="project" value="InterPro"/>
</dbReference>
<dbReference type="GO" id="GO:0006281">
    <property type="term" value="P:DNA repair"/>
    <property type="evidence" value="ECO:0007669"/>
    <property type="project" value="UniProtKB-KW"/>
</dbReference>
<evidence type="ECO:0000256" key="1">
    <source>
        <dbReference type="ARBA" id="ARBA00010060"/>
    </source>
</evidence>
<accession>A0A4P9XXV3</accession>
<evidence type="ECO:0000256" key="7">
    <source>
        <dbReference type="ARBA" id="ARBA00023204"/>
    </source>
</evidence>
<dbReference type="AlphaFoldDB" id="A0A4P9XXV3"/>
<dbReference type="CDD" id="cd13231">
    <property type="entry name" value="PH2_SSRP1-like"/>
    <property type="match status" value="1"/>
</dbReference>
<gene>
    <name evidence="12" type="ORF">THASP1DRAFT_13102</name>
</gene>
<keyword evidence="7 9" id="KW-0234">DNA repair</keyword>
<dbReference type="PRINTS" id="PR00887">
    <property type="entry name" value="SSRCOGNITION"/>
</dbReference>
<dbReference type="CDD" id="cd13229">
    <property type="entry name" value="PH_TFIIH"/>
    <property type="match status" value="1"/>
</dbReference>
<feature type="compositionally biased region" description="Gly residues" evidence="10">
    <location>
        <begin position="532"/>
        <end position="542"/>
    </location>
</feature>
<keyword evidence="2 9" id="KW-0158">Chromosome</keyword>
<comment type="similarity">
    <text evidence="1 9">Belongs to the SSRP1 family.</text>
</comment>
<dbReference type="InterPro" id="IPR000969">
    <property type="entry name" value="SSRP1/POB3"/>
</dbReference>
<feature type="region of interest" description="Disordered" evidence="10">
    <location>
        <begin position="468"/>
        <end position="556"/>
    </location>
</feature>
<dbReference type="InterPro" id="IPR048993">
    <property type="entry name" value="SSRP1-like_PH1"/>
</dbReference>
<organism evidence="12 13">
    <name type="scientific">Thamnocephalis sphaerospora</name>
    <dbReference type="NCBI Taxonomy" id="78915"/>
    <lineage>
        <taxon>Eukaryota</taxon>
        <taxon>Fungi</taxon>
        <taxon>Fungi incertae sedis</taxon>
        <taxon>Zoopagomycota</taxon>
        <taxon>Zoopagomycotina</taxon>
        <taxon>Zoopagomycetes</taxon>
        <taxon>Zoopagales</taxon>
        <taxon>Sigmoideomycetaceae</taxon>
        <taxon>Thamnocephalis</taxon>
    </lineage>
</organism>
<proteinExistence type="inferred from homology"/>
<evidence type="ECO:0000313" key="12">
    <source>
        <dbReference type="EMBL" id="RKP10250.1"/>
    </source>
</evidence>
<dbReference type="OrthoDB" id="498543at2759"/>
<dbReference type="InterPro" id="IPR024954">
    <property type="entry name" value="SSRP1_DD"/>
</dbReference>
<name>A0A4P9XXV3_9FUNG</name>
<dbReference type="Pfam" id="PF21103">
    <property type="entry name" value="PH1_SSRP1-like"/>
    <property type="match status" value="1"/>
</dbReference>
<keyword evidence="3 9" id="KW-0235">DNA replication</keyword>
<dbReference type="Gene3D" id="2.30.29.150">
    <property type="match status" value="1"/>
</dbReference>
<dbReference type="PANTHER" id="PTHR45849">
    <property type="entry name" value="FACT COMPLEX SUBUNIT SSRP1"/>
    <property type="match status" value="1"/>
</dbReference>
<dbReference type="Pfam" id="PF17292">
    <property type="entry name" value="POB3_N"/>
    <property type="match status" value="1"/>
</dbReference>
<dbReference type="GO" id="GO:0042393">
    <property type="term" value="F:histone binding"/>
    <property type="evidence" value="ECO:0007669"/>
    <property type="project" value="TreeGrafter"/>
</dbReference>
<feature type="compositionally biased region" description="Acidic residues" evidence="10">
    <location>
        <begin position="512"/>
        <end position="521"/>
    </location>
</feature>
<dbReference type="GO" id="GO:0035101">
    <property type="term" value="C:FACT complex"/>
    <property type="evidence" value="ECO:0007669"/>
    <property type="project" value="TreeGrafter"/>
</dbReference>
<evidence type="ECO:0000313" key="13">
    <source>
        <dbReference type="Proteomes" id="UP000271241"/>
    </source>
</evidence>
<dbReference type="Pfam" id="PF08512">
    <property type="entry name" value="Rttp106-like_middle"/>
    <property type="match status" value="1"/>
</dbReference>
<evidence type="ECO:0000256" key="2">
    <source>
        <dbReference type="ARBA" id="ARBA00022454"/>
    </source>
</evidence>
<dbReference type="InterPro" id="IPR011993">
    <property type="entry name" value="PH-like_dom_sf"/>
</dbReference>
<keyword evidence="8 9" id="KW-0539">Nucleus</keyword>
<protein>
    <recommendedName>
        <fullName evidence="9">FACT complex subunit POB3</fullName>
    </recommendedName>
</protein>
<evidence type="ECO:0000256" key="3">
    <source>
        <dbReference type="ARBA" id="ARBA00022705"/>
    </source>
</evidence>
<feature type="domain" description="Histone chaperone RTT106/FACT complex subunit SPT16-like middle" evidence="11">
    <location>
        <begin position="359"/>
        <end position="452"/>
    </location>
</feature>
<keyword evidence="6 9" id="KW-0804">Transcription</keyword>
<evidence type="ECO:0000256" key="9">
    <source>
        <dbReference type="RuleBase" id="RU364013"/>
    </source>
</evidence>
<dbReference type="Pfam" id="PF03531">
    <property type="entry name" value="SSrecog"/>
    <property type="match status" value="1"/>
</dbReference>
<evidence type="ECO:0000256" key="6">
    <source>
        <dbReference type="ARBA" id="ARBA00023163"/>
    </source>
</evidence>
<dbReference type="PANTHER" id="PTHR45849:SF1">
    <property type="entry name" value="FACT COMPLEX SUBUNIT SSRP1"/>
    <property type="match status" value="1"/>
</dbReference>
<dbReference type="InterPro" id="IPR038167">
    <property type="entry name" value="SSRP1_sf"/>
</dbReference>
<dbReference type="Proteomes" id="UP000271241">
    <property type="component" value="Unassembled WGS sequence"/>
</dbReference>
<dbReference type="Gene3D" id="2.30.29.220">
    <property type="entry name" value="Structure-specific recognition protein (SSRP1)"/>
    <property type="match status" value="1"/>
</dbReference>
<comment type="subcellular location">
    <subcellularLocation>
        <location evidence="9">Nucleus</location>
    </subcellularLocation>
    <subcellularLocation>
        <location evidence="9">Chromosome</location>
    </subcellularLocation>
</comment>
<keyword evidence="13" id="KW-1185">Reference proteome</keyword>
<evidence type="ECO:0000256" key="10">
    <source>
        <dbReference type="SAM" id="MobiDB-lite"/>
    </source>
</evidence>
<keyword evidence="5 9" id="KW-0805">Transcription regulation</keyword>
<reference evidence="13" key="1">
    <citation type="journal article" date="2018" name="Nat. Microbiol.">
        <title>Leveraging single-cell genomics to expand the fungal tree of life.</title>
        <authorList>
            <person name="Ahrendt S.R."/>
            <person name="Quandt C.A."/>
            <person name="Ciobanu D."/>
            <person name="Clum A."/>
            <person name="Salamov A."/>
            <person name="Andreopoulos B."/>
            <person name="Cheng J.F."/>
            <person name="Woyke T."/>
            <person name="Pelin A."/>
            <person name="Henrissat B."/>
            <person name="Reynolds N.K."/>
            <person name="Benny G.L."/>
            <person name="Smith M.E."/>
            <person name="James T.Y."/>
            <person name="Grigoriev I.V."/>
        </authorList>
    </citation>
    <scope>NUCLEOTIDE SEQUENCE [LARGE SCALE GENOMIC DNA]</scope>
    <source>
        <strain evidence="13">RSA 1356</strain>
    </source>
</reference>
<comment type="function">
    <text evidence="9">Component of the FACT complex, a general chromatin factor that acts to reorganize nucleosomes. The FACT complex is involved in multiple processes that require DNA as a template such as mRNA elongation, DNA replication and DNA repair. During transcription elongation the FACT complex acts as a histone chaperone that both destabilizes and restores nucleosomal structure. It facilitates the passage of RNA polymerase II and transcription by promoting the dissociation of one histone H2A-H2B dimer from the nucleosome, then subsequently promotes the reestablishment of the nucleosome following the passage of RNA polymerase II.</text>
</comment>
<evidence type="ECO:0000256" key="4">
    <source>
        <dbReference type="ARBA" id="ARBA00022763"/>
    </source>
</evidence>
<dbReference type="SMART" id="SM01287">
    <property type="entry name" value="Rtt106"/>
    <property type="match status" value="1"/>
</dbReference>
<dbReference type="InterPro" id="IPR013719">
    <property type="entry name" value="RTT106/SPT16-like_middle_dom"/>
</dbReference>
<evidence type="ECO:0000256" key="8">
    <source>
        <dbReference type="ARBA" id="ARBA00023242"/>
    </source>
</evidence>
<dbReference type="SUPFAM" id="SSF50729">
    <property type="entry name" value="PH domain-like"/>
    <property type="match status" value="1"/>
</dbReference>
<evidence type="ECO:0000256" key="5">
    <source>
        <dbReference type="ARBA" id="ARBA00023015"/>
    </source>
</evidence>
<keyword evidence="4 9" id="KW-0227">DNA damage</keyword>
<dbReference type="GO" id="GO:0006260">
    <property type="term" value="P:DNA replication"/>
    <property type="evidence" value="ECO:0007669"/>
    <property type="project" value="UniProtKB-KW"/>
</dbReference>
<feature type="compositionally biased region" description="Acidic residues" evidence="10">
    <location>
        <begin position="470"/>
        <end position="480"/>
    </location>
</feature>
<dbReference type="STRING" id="78915.A0A4P9XXV3"/>
<sequence>MSEQIEHFDHVFLGHQDVDAGQFRLAASGLGWKSPTGQVFTIKRDDLRKTQWLRAARGYQLRIQLKDGTIIKFDGFDEDAFDRLRSSIKHNYHLPLETKELSLKGWNWGRTEFSAGNYLQFNVANRQAFELPMNEVSNSNVSGKSEVSIELALNEGTGSAAERRNRMRARGDQPMEIRFYVPGMVQVEDGEGEEEQTAAQLFCETVKTKAELGQVAGESVVRFREVFSLSPRARFDVELFPTFLRMRGKTYDYKVLYDTITRMFLVPRPNDMHVYFVIGIDPPIRQGQTRYPFLVFQFHNEDESKVDLNMDAVELEKYKDRLEPSYQNLTYVIVSTVLRALTDKKITVPGNSFNSHHNQKGVKCSMKANEGFLYPLENYLLFLPKPVTLIPLRDISNATFSRVGSAMTGSRFFDVKINTRSGVGYQFSNLNREEYANLLAFLNAKGVTVRKDMAEEATNVVKITSYAGMDADDGSDEESGNESPRKRARSGDEDDEESADDDFVAGDSGSDVPEEFDEDYEGANSSDDGTSGAPGAGAGGGGSRHDDTDDSDFEED</sequence>
<dbReference type="GO" id="GO:0031491">
    <property type="term" value="F:nucleosome binding"/>
    <property type="evidence" value="ECO:0007669"/>
    <property type="project" value="TreeGrafter"/>
</dbReference>
<dbReference type="Gene3D" id="2.30.29.30">
    <property type="entry name" value="Pleckstrin-homology domain (PH domain)/Phosphotyrosine-binding domain (PTB)"/>
    <property type="match status" value="2"/>
</dbReference>
<dbReference type="InterPro" id="IPR035417">
    <property type="entry name" value="SSRP1/POB3_N"/>
</dbReference>
<dbReference type="CDD" id="cd13230">
    <property type="entry name" value="PH1_SSRP1-like"/>
    <property type="match status" value="1"/>
</dbReference>
<feature type="compositionally biased region" description="Acidic residues" evidence="10">
    <location>
        <begin position="492"/>
        <end position="504"/>
    </location>
</feature>
<dbReference type="EMBL" id="KZ992462">
    <property type="protein sequence ID" value="RKP10250.1"/>
    <property type="molecule type" value="Genomic_DNA"/>
</dbReference>
<dbReference type="InterPro" id="IPR050454">
    <property type="entry name" value="RTT106/SSRP1_HistChap/FACT"/>
</dbReference>
<dbReference type="FunFam" id="2.30.29.150:FF:000001">
    <property type="entry name" value="Fact complex subunit ssrp1"/>
    <property type="match status" value="1"/>
</dbReference>